<name>A0A8S3TPC3_MYTED</name>
<reference evidence="2" key="1">
    <citation type="submission" date="2021-03" db="EMBL/GenBank/DDBJ databases">
        <authorList>
            <person name="Bekaert M."/>
        </authorList>
    </citation>
    <scope>NUCLEOTIDE SEQUENCE</scope>
</reference>
<proteinExistence type="predicted"/>
<dbReference type="Pfam" id="PF00078">
    <property type="entry name" value="RVT_1"/>
    <property type="match status" value="1"/>
</dbReference>
<dbReference type="InterPro" id="IPR000477">
    <property type="entry name" value="RT_dom"/>
</dbReference>
<dbReference type="EMBL" id="CAJPWZ010002200">
    <property type="protein sequence ID" value="CAG2233157.1"/>
    <property type="molecule type" value="Genomic_DNA"/>
</dbReference>
<dbReference type="Proteomes" id="UP000683360">
    <property type="component" value="Unassembled WGS sequence"/>
</dbReference>
<evidence type="ECO:0000313" key="2">
    <source>
        <dbReference type="EMBL" id="CAG2233157.1"/>
    </source>
</evidence>
<organism evidence="2 3">
    <name type="scientific">Mytilus edulis</name>
    <name type="common">Blue mussel</name>
    <dbReference type="NCBI Taxonomy" id="6550"/>
    <lineage>
        <taxon>Eukaryota</taxon>
        <taxon>Metazoa</taxon>
        <taxon>Spiralia</taxon>
        <taxon>Lophotrochozoa</taxon>
        <taxon>Mollusca</taxon>
        <taxon>Bivalvia</taxon>
        <taxon>Autobranchia</taxon>
        <taxon>Pteriomorphia</taxon>
        <taxon>Mytilida</taxon>
        <taxon>Mytiloidea</taxon>
        <taxon>Mytilidae</taxon>
        <taxon>Mytilinae</taxon>
        <taxon>Mytilus</taxon>
    </lineage>
</organism>
<dbReference type="CDD" id="cd01650">
    <property type="entry name" value="RT_nLTR_like"/>
    <property type="match status" value="1"/>
</dbReference>
<dbReference type="OrthoDB" id="6158878at2759"/>
<accession>A0A8S3TPC3</accession>
<gene>
    <name evidence="2" type="ORF">MEDL_45801</name>
</gene>
<dbReference type="PANTHER" id="PTHR19446">
    <property type="entry name" value="REVERSE TRANSCRIPTASES"/>
    <property type="match status" value="1"/>
</dbReference>
<dbReference type="AlphaFoldDB" id="A0A8S3TPC3"/>
<keyword evidence="3" id="KW-1185">Reference proteome</keyword>
<evidence type="ECO:0000259" key="1">
    <source>
        <dbReference type="Pfam" id="PF00078"/>
    </source>
</evidence>
<protein>
    <recommendedName>
        <fullName evidence="1">Reverse transcriptase domain-containing protein</fullName>
    </recommendedName>
</protein>
<sequence>MPLTSLKMIHTIDKFIISSFTQFSDHASLHLEIKIKNVNFTDELITDCEPDYGVERKTFKWRDEYKSQCKETLANNIDNLNSLCENLNFESQDGIDKTVSDFSEFLNGIMSPYFKVRPKVSTSRKKQDRIMPVIEDKPWFNDEFKPKATGKEVFDHFKRIASEINSEENSRNGNSNNDEIPVYEELDCVITNKEILCAISSLKRNVIYDDMLDCEISVEEVFNVLKSSKNGKSPGYDEIPVELYKNQTMLNALTRVFNICFDSGKVPAMWSKGIITPIPKSSTSDPRDPLSYRGITLAPVSYKLYCGVLNSRLTYKLDDIDFLCDEQNGFRKGRSTVDHLSTLATIIETRKLRKQSTYVAFIDFKKAYDWINRNLLFCKLKTLETMSRKIHGMKREKQQRAVVFGNGVVVQNMSICDGKTDITGACGITYSSDYQITKLGNVYHSGGSCSSPNVCTDCTPGFYSDGPYCRLCGTIDHCNYRRCTTSSNQICEWCDGEITPNTYWRAYTRHLDNTKCQSK</sequence>
<feature type="domain" description="Reverse transcriptase" evidence="1">
    <location>
        <begin position="278"/>
        <end position="388"/>
    </location>
</feature>
<evidence type="ECO:0000313" key="3">
    <source>
        <dbReference type="Proteomes" id="UP000683360"/>
    </source>
</evidence>
<comment type="caution">
    <text evidence="2">The sequence shown here is derived from an EMBL/GenBank/DDBJ whole genome shotgun (WGS) entry which is preliminary data.</text>
</comment>